<protein>
    <submittedName>
        <fullName evidence="4">TonB-dependent receptor</fullName>
    </submittedName>
</protein>
<dbReference type="FunFam" id="2.170.130.10:FF:000003">
    <property type="entry name" value="SusC/RagA family TonB-linked outer membrane protein"/>
    <property type="match status" value="1"/>
</dbReference>
<keyword evidence="5" id="KW-1185">Reference proteome</keyword>
<dbReference type="InterPro" id="IPR023996">
    <property type="entry name" value="TonB-dep_OMP_SusC/RagA"/>
</dbReference>
<dbReference type="RefSeq" id="WP_222580292.1">
    <property type="nucleotide sequence ID" value="NZ_JAHVHU010000010.1"/>
</dbReference>
<feature type="signal peptide" evidence="2">
    <location>
        <begin position="1"/>
        <end position="20"/>
    </location>
</feature>
<feature type="chain" id="PRO_5037582611" evidence="2">
    <location>
        <begin position="21"/>
        <end position="1019"/>
    </location>
</feature>
<dbReference type="Gene3D" id="2.60.40.1120">
    <property type="entry name" value="Carboxypeptidase-like, regulatory domain"/>
    <property type="match status" value="1"/>
</dbReference>
<dbReference type="SUPFAM" id="SSF49464">
    <property type="entry name" value="Carboxypeptidase regulatory domain-like"/>
    <property type="match status" value="1"/>
</dbReference>
<reference evidence="4" key="1">
    <citation type="submission" date="2021-06" db="EMBL/GenBank/DDBJ databases">
        <title>44 bacteria genomes isolated from Dapeng, Shenzhen.</title>
        <authorList>
            <person name="Zheng W."/>
            <person name="Yu S."/>
            <person name="Huang Y."/>
        </authorList>
    </citation>
    <scope>NUCLEOTIDE SEQUENCE</scope>
    <source>
        <strain evidence="4">DP5N28-2</strain>
    </source>
</reference>
<dbReference type="AlphaFoldDB" id="A0A953LAI8"/>
<dbReference type="InterPro" id="IPR039426">
    <property type="entry name" value="TonB-dep_rcpt-like"/>
</dbReference>
<comment type="caution">
    <text evidence="4">The sequence shown here is derived from an EMBL/GenBank/DDBJ whole genome shotgun (WGS) entry which is preliminary data.</text>
</comment>
<feature type="domain" description="TonB-dependent receptor plug" evidence="3">
    <location>
        <begin position="120"/>
        <end position="226"/>
    </location>
</feature>
<dbReference type="GO" id="GO:0009279">
    <property type="term" value="C:cell outer membrane"/>
    <property type="evidence" value="ECO:0007669"/>
    <property type="project" value="UniProtKB-SubCell"/>
</dbReference>
<dbReference type="Pfam" id="PF07715">
    <property type="entry name" value="Plug"/>
    <property type="match status" value="1"/>
</dbReference>
<dbReference type="PROSITE" id="PS00018">
    <property type="entry name" value="EF_HAND_1"/>
    <property type="match status" value="1"/>
</dbReference>
<sequence length="1019" mass="113600">MKYVCIIMCALFLAGCPLHTWGQNEELKITGVVTDENNETLPGVNIYIKNMPGVGVSSDMDGGYQINVAKNSTLVFSYIGFKTQEHLITGETNLLDVQLTVDSGSELEEIVVVGHGHQRKASVIGSISTMETKELRTPSSSITNTFAGRVAGIISVQRSGEPGNDFSQFWIRGISTFGASQSALILIDGVERAGINQIDPEDIESFSVLKDASATAVYGVRGANGVVLITTKKGSAGKLSIRLKNYATLSSSPRMPEYLEAYDYALLANEAREVRGLDPIYDDIELNIINRNLDPDLYPNVSWQDEILKKQTLDRNHYLNISGGGDEARYFLSAGTYSSDALYKENSLADYHTNVKYNRHTFRSNLDINVTNSTVISLGVDGYMTTQNRPGIGETSKIWEAQANLTPLTVPIQYSSGQFPAYGKSQNEMSPAVLLNHTGYLTDHRSAVQSNINLKQDLSNWVDGLSARVLYSFDTYSTHIVKREKAPDLYYANKRKPNGDLDLELNVNQKSLEISTASLTNRKYYLEGAIDYSKFIANRHRIGGLLHYFHQEYNSTEFTGTNAIPQRNQGLSGRMTYAFDDTYYVEGNFGYTGSENFKRGEQFGFFPSIAVGWVPTFYDWMKEHAPIISLLKFRYSYGTAGNDKISNYRFPYFTFVQEGAAAGWAGSNGITETNLGADNLRWEKAIKNNLGIEITLDDRLSFVFDIFKDRREGIFQERTNLPETVGNIAQPWGNVGTMVSKGIDGTASLTQPLGEKAWATVRGNFTFAHNKVEYWEEPPFKYPYKAKAGHIYNSHTGLIALGLFEDEEEILSSPSQFGTVLPGDIKYKDVNGDGKVDSEDYVYFDYSDVPQITYGVAGEVGYKDWTLSMFFQGAGRSKFIYSGSNYFPYSGGDIGNILSIVNDPLNRWTPASYSGTPTTEVPNARFPRLSYGSFANNTQPSTYWLASNDYVRLKNVELAYRIKADFLRKVALSHVDISVIGDNLIVWDNVKLWDPEQASSNGTAYPIQRKFTLNLILNF</sequence>
<dbReference type="InterPro" id="IPR018247">
    <property type="entry name" value="EF_Hand_1_Ca_BS"/>
</dbReference>
<keyword evidence="4" id="KW-0675">Receptor</keyword>
<organism evidence="4 5">
    <name type="scientific">Membranihabitans marinus</name>
    <dbReference type="NCBI Taxonomy" id="1227546"/>
    <lineage>
        <taxon>Bacteria</taxon>
        <taxon>Pseudomonadati</taxon>
        <taxon>Bacteroidota</taxon>
        <taxon>Saprospiria</taxon>
        <taxon>Saprospirales</taxon>
        <taxon>Saprospiraceae</taxon>
        <taxon>Membranihabitans</taxon>
    </lineage>
</organism>
<dbReference type="PROSITE" id="PS51257">
    <property type="entry name" value="PROKAR_LIPOPROTEIN"/>
    <property type="match status" value="1"/>
</dbReference>
<dbReference type="Gene3D" id="2.170.130.10">
    <property type="entry name" value="TonB-dependent receptor, plug domain"/>
    <property type="match status" value="1"/>
</dbReference>
<dbReference type="InterPro" id="IPR023997">
    <property type="entry name" value="TonB-dep_OMP_SusC/RagA_CS"/>
</dbReference>
<dbReference type="InterPro" id="IPR012910">
    <property type="entry name" value="Plug_dom"/>
</dbReference>
<keyword evidence="1" id="KW-0812">Transmembrane</keyword>
<dbReference type="NCBIfam" id="TIGR04057">
    <property type="entry name" value="SusC_RagA_signa"/>
    <property type="match status" value="1"/>
</dbReference>
<proteinExistence type="inferred from homology"/>
<dbReference type="InterPro" id="IPR037066">
    <property type="entry name" value="Plug_dom_sf"/>
</dbReference>
<comment type="similarity">
    <text evidence="1">Belongs to the TonB-dependent receptor family.</text>
</comment>
<dbReference type="Proteomes" id="UP000753961">
    <property type="component" value="Unassembled WGS sequence"/>
</dbReference>
<dbReference type="PROSITE" id="PS52016">
    <property type="entry name" value="TONB_DEPENDENT_REC_3"/>
    <property type="match status" value="1"/>
</dbReference>
<dbReference type="NCBIfam" id="TIGR04056">
    <property type="entry name" value="OMP_RagA_SusC"/>
    <property type="match status" value="1"/>
</dbReference>
<accession>A0A953LAI8</accession>
<keyword evidence="2" id="KW-0732">Signal</keyword>
<dbReference type="Pfam" id="PF13715">
    <property type="entry name" value="CarbopepD_reg_2"/>
    <property type="match status" value="1"/>
</dbReference>
<name>A0A953LAI8_9BACT</name>
<evidence type="ECO:0000313" key="5">
    <source>
        <dbReference type="Proteomes" id="UP000753961"/>
    </source>
</evidence>
<evidence type="ECO:0000256" key="2">
    <source>
        <dbReference type="SAM" id="SignalP"/>
    </source>
</evidence>
<keyword evidence="1" id="KW-0813">Transport</keyword>
<gene>
    <name evidence="4" type="ORF">KUV50_11445</name>
</gene>
<dbReference type="SUPFAM" id="SSF56935">
    <property type="entry name" value="Porins"/>
    <property type="match status" value="1"/>
</dbReference>
<keyword evidence="1" id="KW-0472">Membrane</keyword>
<comment type="subcellular location">
    <subcellularLocation>
        <location evidence="1">Cell outer membrane</location>
        <topology evidence="1">Multi-pass membrane protein</topology>
    </subcellularLocation>
</comment>
<keyword evidence="1" id="KW-1134">Transmembrane beta strand</keyword>
<evidence type="ECO:0000313" key="4">
    <source>
        <dbReference type="EMBL" id="MBY5958753.1"/>
    </source>
</evidence>
<evidence type="ECO:0000259" key="3">
    <source>
        <dbReference type="Pfam" id="PF07715"/>
    </source>
</evidence>
<dbReference type="EMBL" id="JAHVHU010000010">
    <property type="protein sequence ID" value="MBY5958753.1"/>
    <property type="molecule type" value="Genomic_DNA"/>
</dbReference>
<dbReference type="InterPro" id="IPR008969">
    <property type="entry name" value="CarboxyPept-like_regulatory"/>
</dbReference>
<keyword evidence="1" id="KW-0998">Cell outer membrane</keyword>
<evidence type="ECO:0000256" key="1">
    <source>
        <dbReference type="PROSITE-ProRule" id="PRU01360"/>
    </source>
</evidence>